<protein>
    <submittedName>
        <fullName evidence="3">Uncharacterized protein</fullName>
    </submittedName>
</protein>
<name>A0A6T8GLX8_HEMAN</name>
<sequence>MVRAERGALVGGSEVDDILLRRRQMRWAFVMAVCAVAAAGCVLAALGGGERVELEFPAKRKLTGQEKTFVKTTTSTPDKSLEKDAKFASKDGAKDMDAFYDKMGSKLGQVDAVAKKHIAVMHAKASTAAAKRDITHYFDRMRGAVEAINAAEHKKQAGTGKASLKDINSYFDGLSAKQAAVNHKDQLELAGASHVAAKPQAAPQNPLAPVQGEIPKDAESTSAARDDINSYFDSLQSAQSSINSGDTARLAGKGKKAAAPVVGDKRLTAQQSLDDLGKYYDSLTASVRPKDASDVARLRKDSSPANAHDGVRVAKEAVAGARVKQLKAYKAQKRQREAGGK</sequence>
<evidence type="ECO:0000256" key="2">
    <source>
        <dbReference type="SAM" id="Phobius"/>
    </source>
</evidence>
<dbReference type="EMBL" id="HBFK01001281">
    <property type="protein sequence ID" value="CAD8734241.1"/>
    <property type="molecule type" value="Transcribed_RNA"/>
</dbReference>
<reference evidence="3" key="1">
    <citation type="submission" date="2021-01" db="EMBL/GenBank/DDBJ databases">
        <authorList>
            <person name="Corre E."/>
            <person name="Pelletier E."/>
            <person name="Niang G."/>
            <person name="Scheremetjew M."/>
            <person name="Finn R."/>
            <person name="Kale V."/>
            <person name="Holt S."/>
            <person name="Cochrane G."/>
            <person name="Meng A."/>
            <person name="Brown T."/>
            <person name="Cohen L."/>
        </authorList>
    </citation>
    <scope>NUCLEOTIDE SEQUENCE</scope>
    <source>
        <strain evidence="3">CCMP441</strain>
    </source>
</reference>
<evidence type="ECO:0000313" key="3">
    <source>
        <dbReference type="EMBL" id="CAD8734241.1"/>
    </source>
</evidence>
<keyword evidence="2" id="KW-1133">Transmembrane helix</keyword>
<gene>
    <name evidence="3" type="ORF">HAND1043_LOCUS732</name>
</gene>
<accession>A0A6T8GLX8</accession>
<evidence type="ECO:0000256" key="1">
    <source>
        <dbReference type="SAM" id="MobiDB-lite"/>
    </source>
</evidence>
<organism evidence="3">
    <name type="scientific">Hemiselmis andersenii</name>
    <name type="common">Cryptophyte alga</name>
    <dbReference type="NCBI Taxonomy" id="464988"/>
    <lineage>
        <taxon>Eukaryota</taxon>
        <taxon>Cryptophyceae</taxon>
        <taxon>Cryptomonadales</taxon>
        <taxon>Hemiselmidaceae</taxon>
        <taxon>Hemiselmis</taxon>
    </lineage>
</organism>
<feature type="region of interest" description="Disordered" evidence="1">
    <location>
        <begin position="198"/>
        <end position="222"/>
    </location>
</feature>
<dbReference type="AlphaFoldDB" id="A0A6T8GLX8"/>
<keyword evidence="2" id="KW-0472">Membrane</keyword>
<keyword evidence="2" id="KW-0812">Transmembrane</keyword>
<feature type="transmembrane region" description="Helical" evidence="2">
    <location>
        <begin position="27"/>
        <end position="47"/>
    </location>
</feature>
<proteinExistence type="predicted"/>